<evidence type="ECO:0000256" key="1">
    <source>
        <dbReference type="SAM" id="SignalP"/>
    </source>
</evidence>
<dbReference type="EMBL" id="QSRJ01000006">
    <property type="protein sequence ID" value="RGL10140.1"/>
    <property type="molecule type" value="Genomic_DNA"/>
</dbReference>
<dbReference type="Proteomes" id="UP000260943">
    <property type="component" value="Unassembled WGS sequence"/>
</dbReference>
<proteinExistence type="predicted"/>
<feature type="signal peptide" evidence="1">
    <location>
        <begin position="1"/>
        <end position="24"/>
    </location>
</feature>
<accession>A0A3E4QSI0</accession>
<organism evidence="2 3">
    <name type="scientific">Collinsella tanakaei</name>
    <dbReference type="NCBI Taxonomy" id="626935"/>
    <lineage>
        <taxon>Bacteria</taxon>
        <taxon>Bacillati</taxon>
        <taxon>Actinomycetota</taxon>
        <taxon>Coriobacteriia</taxon>
        <taxon>Coriobacteriales</taxon>
        <taxon>Coriobacteriaceae</taxon>
        <taxon>Collinsella</taxon>
    </lineage>
</organism>
<evidence type="ECO:0000313" key="2">
    <source>
        <dbReference type="EMBL" id="RGL10140.1"/>
    </source>
</evidence>
<evidence type="ECO:0000313" key="3">
    <source>
        <dbReference type="Proteomes" id="UP000260943"/>
    </source>
</evidence>
<sequence>MRKNIAVAVSVAAIAGVLSLSGCGANDGGAKGASGTQGQGTQASSSESNGKDIFSLASNANAIAPDDLAAIADEDVEKTVASLNEQYEALIAECGSFDAYQANVDKVQAYYDTVLAETNALGIRLREYAANCASYVLASDRTSGQMYDDLEVIYDDLYDSAGDDLYDAVYDDLFGNLYDAFYDGVVKDGYDSMGYGEWSEISSAAYDMYSDAMSDAYDLISDCRSDIYDFGSDVRGDVFGDKLDKAKKELSKFQEDIEKLKEE</sequence>
<gene>
    <name evidence="2" type="ORF">DXC81_06030</name>
</gene>
<name>A0A3E4QSI0_9ACTN</name>
<evidence type="ECO:0008006" key="4">
    <source>
        <dbReference type="Google" id="ProtNLM"/>
    </source>
</evidence>
<dbReference type="AlphaFoldDB" id="A0A3E4QSI0"/>
<protein>
    <recommendedName>
        <fullName evidence="4">Lipoprotein</fullName>
    </recommendedName>
</protein>
<comment type="caution">
    <text evidence="2">The sequence shown here is derived from an EMBL/GenBank/DDBJ whole genome shotgun (WGS) entry which is preliminary data.</text>
</comment>
<keyword evidence="1" id="KW-0732">Signal</keyword>
<dbReference type="RefSeq" id="WP_117679637.1">
    <property type="nucleotide sequence ID" value="NZ_QSRJ01000006.1"/>
</dbReference>
<dbReference type="PROSITE" id="PS51257">
    <property type="entry name" value="PROKAR_LIPOPROTEIN"/>
    <property type="match status" value="1"/>
</dbReference>
<reference evidence="2 3" key="1">
    <citation type="submission" date="2018-08" db="EMBL/GenBank/DDBJ databases">
        <title>A genome reference for cultivated species of the human gut microbiota.</title>
        <authorList>
            <person name="Zou Y."/>
            <person name="Xue W."/>
            <person name="Luo G."/>
        </authorList>
    </citation>
    <scope>NUCLEOTIDE SEQUENCE [LARGE SCALE GENOMIC DNA]</scope>
    <source>
        <strain evidence="2 3">TF08-14</strain>
    </source>
</reference>
<feature type="chain" id="PRO_5039136975" description="Lipoprotein" evidence="1">
    <location>
        <begin position="25"/>
        <end position="263"/>
    </location>
</feature>